<dbReference type="AlphaFoldDB" id="A0A1I0W3H5"/>
<gene>
    <name evidence="2" type="ORF">CXG46_19745</name>
    <name evidence="3" type="ORF">SAMN05192575_101673</name>
</gene>
<accession>A0A1I0W3H5</accession>
<protein>
    <submittedName>
        <fullName evidence="3">Glycosyltransferase involved in cell wall bisynthesis</fullName>
    </submittedName>
</protein>
<evidence type="ECO:0000256" key="1">
    <source>
        <dbReference type="SAM" id="MobiDB-lite"/>
    </source>
</evidence>
<dbReference type="Proteomes" id="UP000233565">
    <property type="component" value="Unassembled WGS sequence"/>
</dbReference>
<dbReference type="OrthoDB" id="5142720at2"/>
<evidence type="ECO:0000313" key="3">
    <source>
        <dbReference type="EMBL" id="SFA83182.1"/>
    </source>
</evidence>
<evidence type="ECO:0000313" key="4">
    <source>
        <dbReference type="Proteomes" id="UP000199113"/>
    </source>
</evidence>
<organism evidence="3 4">
    <name type="scientific">Nocardioides alpinus</name>
    <dbReference type="NCBI Taxonomy" id="748909"/>
    <lineage>
        <taxon>Bacteria</taxon>
        <taxon>Bacillati</taxon>
        <taxon>Actinomycetota</taxon>
        <taxon>Actinomycetes</taxon>
        <taxon>Propionibacteriales</taxon>
        <taxon>Nocardioidaceae</taxon>
        <taxon>Nocardioides</taxon>
    </lineage>
</organism>
<dbReference type="GO" id="GO:0016757">
    <property type="term" value="F:glycosyltransferase activity"/>
    <property type="evidence" value="ECO:0007669"/>
    <property type="project" value="TreeGrafter"/>
</dbReference>
<evidence type="ECO:0000313" key="2">
    <source>
        <dbReference type="EMBL" id="PKH37661.1"/>
    </source>
</evidence>
<name>A0A1I0W3H5_9ACTN</name>
<evidence type="ECO:0000313" key="5">
    <source>
        <dbReference type="Proteomes" id="UP000233565"/>
    </source>
</evidence>
<reference evidence="2 5" key="3">
    <citation type="submission" date="2017-12" db="EMBL/GenBank/DDBJ databases">
        <title>Pharmacopeia of the Arctic Ocean.</title>
        <authorList>
            <person name="Collins E."/>
            <person name="Ducluzeau A.-L."/>
        </authorList>
    </citation>
    <scope>NUCLEOTIDE SEQUENCE [LARGE SCALE GENOMIC DNA]</scope>
    <source>
        <strain evidence="2 5">DSM 23325</strain>
    </source>
</reference>
<dbReference type="PANTHER" id="PTHR12526">
    <property type="entry name" value="GLYCOSYLTRANSFERASE"/>
    <property type="match status" value="1"/>
</dbReference>
<dbReference type="Pfam" id="PF13692">
    <property type="entry name" value="Glyco_trans_1_4"/>
    <property type="match status" value="1"/>
</dbReference>
<dbReference type="Gene3D" id="3.40.50.2000">
    <property type="entry name" value="Glycogen Phosphorylase B"/>
    <property type="match status" value="2"/>
</dbReference>
<dbReference type="EMBL" id="FOKC01000001">
    <property type="protein sequence ID" value="SFA83182.1"/>
    <property type="molecule type" value="Genomic_DNA"/>
</dbReference>
<dbReference type="SUPFAM" id="SSF53756">
    <property type="entry name" value="UDP-Glycosyltransferase/glycogen phosphorylase"/>
    <property type="match status" value="1"/>
</dbReference>
<feature type="region of interest" description="Disordered" evidence="1">
    <location>
        <begin position="1"/>
        <end position="20"/>
    </location>
</feature>
<sequence length="429" mass="46176">MPVSHPDPAGNIGTLTTPGAALPADPHGRIRILSISRCFPYQDIDHGGGRYVAQLARAWEPFADVTWAVPDNVENQQALARPGRPEDVVLVGRSGSRSAASRALSFAAHQAQARVTLGGPTRPPLTMASRLLLAPALRAAVRDADVIDLQWLEYIRLHRLIRRLNPRARVVGTFHDSTAQAFTRYAESLPMPERARWQKHASDTARSEAVAAGAVDIGVVFSEKDRELVDPGGRHNVVVLPPAQQISGPVDRDPSAGPTCVFVGHFGRPENESGLRWLLEAVWPLVRSERTDAHLLLVGPGASAELSALVSSTPGVRFTGFVPDLGEVLGRAWVALSPLLRGGGVKFKTVESLLAGTPTVATTVGAEGIVPMESLTAVEDDAEGFSRAVLHVLSDPLRAARETAAHQDALQDSYGWPAFDRRVRSIYWP</sequence>
<dbReference type="Proteomes" id="UP000199113">
    <property type="component" value="Unassembled WGS sequence"/>
</dbReference>
<keyword evidence="5" id="KW-1185">Reference proteome</keyword>
<proteinExistence type="predicted"/>
<dbReference type="STRING" id="748909.SAMN05192575_101673"/>
<reference evidence="3" key="2">
    <citation type="submission" date="2016-10" db="EMBL/GenBank/DDBJ databases">
        <authorList>
            <person name="de Groot N.N."/>
        </authorList>
    </citation>
    <scope>NUCLEOTIDE SEQUENCE [LARGE SCALE GENOMIC DNA]</scope>
    <source>
        <strain evidence="3">CGMCC 1.10697</strain>
    </source>
</reference>
<dbReference type="EMBL" id="PJBV01000035">
    <property type="protein sequence ID" value="PKH37661.1"/>
    <property type="molecule type" value="Genomic_DNA"/>
</dbReference>
<dbReference type="CDD" id="cd03801">
    <property type="entry name" value="GT4_PimA-like"/>
    <property type="match status" value="1"/>
</dbReference>
<reference evidence="4" key="1">
    <citation type="submission" date="2016-10" db="EMBL/GenBank/DDBJ databases">
        <authorList>
            <person name="Varghese N."/>
            <person name="Submissions S."/>
        </authorList>
    </citation>
    <scope>NUCLEOTIDE SEQUENCE [LARGE SCALE GENOMIC DNA]</scope>
    <source>
        <strain evidence="4">CGMCC 1.10697</strain>
    </source>
</reference>
<dbReference type="RefSeq" id="WP_091194179.1">
    <property type="nucleotide sequence ID" value="NZ_FOKC01000001.1"/>
</dbReference>
<dbReference type="PANTHER" id="PTHR12526:SF600">
    <property type="entry name" value="GLYCOSYL TRANSFERASE GROUP 1"/>
    <property type="match status" value="1"/>
</dbReference>
<keyword evidence="3" id="KW-0808">Transferase</keyword>